<feature type="compositionally biased region" description="Basic and acidic residues" evidence="1">
    <location>
        <begin position="447"/>
        <end position="459"/>
    </location>
</feature>
<keyword evidence="3" id="KW-1185">Reference proteome</keyword>
<dbReference type="EMBL" id="JASPKZ010000445">
    <property type="protein sequence ID" value="KAJ9600172.1"/>
    <property type="molecule type" value="Genomic_DNA"/>
</dbReference>
<dbReference type="AlphaFoldDB" id="A0AAD8AJF6"/>
<comment type="caution">
    <text evidence="2">The sequence shown here is derived from an EMBL/GenBank/DDBJ whole genome shotgun (WGS) entry which is preliminary data.</text>
</comment>
<protein>
    <submittedName>
        <fullName evidence="2">Uncharacterized protein</fullName>
    </submittedName>
</protein>
<evidence type="ECO:0000313" key="2">
    <source>
        <dbReference type="EMBL" id="KAJ9600172.1"/>
    </source>
</evidence>
<name>A0AAD8AJF6_DIPPU</name>
<accession>A0AAD8AJF6</accession>
<sequence length="611" mass="66956">CPSAVAVEVSRDSSSGLVPVCPPLSTSGLTFIRLSLPQPEIVTNVLVRLYKPRDSSNIGLSQIRLLGSTTFGETVFRTSEDSVATCVFPASPGDLMKLDVFNINDSGNYIKRRLLGWLRLLHHCLSLPSHDSELAASVVTSTASVEGLLEACCGLLLIPAPSPSLFTPNLERVLLKLGLHSRELGLKQINTLLRNGTSSSSSAVVDSVVELLYQLCTTQDEATKSRVNALLTWLQETATAANKHSHSRSCEIWSPSSAYVHSAAAILWAGHESGVNYDLPGMVTAELFSILYKWTLILPAHSALKKAIDTLLCSMCYIKPALFPTLLQRMGVLVPNLATHHNASISDDRKDHEIDELYASISDDSKELVIDLHRMRLSECQLMTVAMACQSPPAIHQLLDSGLPTLLTHGILEFCNREQNIGQNNHKYSDRSHSSSGKRQTNQSRMTDADKASGREGRNHLLTNSQDGLPILRVDTMAMVLNFFAEVCAEGHMRDWLGSPEGSIFWLPLLSLLCNKSSCFEAGDESYSRCELTSESFSALESATVKFLSRCCWCHPTNQQLLSKVLCDVISQQKTVHQRSVRGSNPFEDAGKMSPTKDGNEKASLQTTFVL</sequence>
<evidence type="ECO:0000256" key="1">
    <source>
        <dbReference type="SAM" id="MobiDB-lite"/>
    </source>
</evidence>
<feature type="region of interest" description="Disordered" evidence="1">
    <location>
        <begin position="423"/>
        <end position="462"/>
    </location>
</feature>
<proteinExistence type="predicted"/>
<feature type="region of interest" description="Disordered" evidence="1">
    <location>
        <begin position="580"/>
        <end position="611"/>
    </location>
</feature>
<evidence type="ECO:0000313" key="3">
    <source>
        <dbReference type="Proteomes" id="UP001233999"/>
    </source>
</evidence>
<reference evidence="2" key="1">
    <citation type="journal article" date="2023" name="IScience">
        <title>Live-bearing cockroach genome reveals convergent evolutionary mechanisms linked to viviparity in insects and beyond.</title>
        <authorList>
            <person name="Fouks B."/>
            <person name="Harrison M.C."/>
            <person name="Mikhailova A.A."/>
            <person name="Marchal E."/>
            <person name="English S."/>
            <person name="Carruthers M."/>
            <person name="Jennings E.C."/>
            <person name="Chiamaka E.L."/>
            <person name="Frigard R.A."/>
            <person name="Pippel M."/>
            <person name="Attardo G.M."/>
            <person name="Benoit J.B."/>
            <person name="Bornberg-Bauer E."/>
            <person name="Tobe S.S."/>
        </authorList>
    </citation>
    <scope>NUCLEOTIDE SEQUENCE</scope>
    <source>
        <strain evidence="2">Stay&amp;Tobe</strain>
    </source>
</reference>
<dbReference type="Pfam" id="PF12356">
    <property type="entry name" value="BIRC6"/>
    <property type="match status" value="1"/>
</dbReference>
<dbReference type="GO" id="GO:0004842">
    <property type="term" value="F:ubiquitin-protein transferase activity"/>
    <property type="evidence" value="ECO:0007669"/>
    <property type="project" value="InterPro"/>
</dbReference>
<feature type="compositionally biased region" description="Polar residues" evidence="1">
    <location>
        <begin position="434"/>
        <end position="446"/>
    </location>
</feature>
<dbReference type="InterPro" id="IPR022103">
    <property type="entry name" value="BIRC6"/>
</dbReference>
<dbReference type="GO" id="GO:0032465">
    <property type="term" value="P:regulation of cytokinesis"/>
    <property type="evidence" value="ECO:0007669"/>
    <property type="project" value="InterPro"/>
</dbReference>
<dbReference type="Proteomes" id="UP001233999">
    <property type="component" value="Unassembled WGS sequence"/>
</dbReference>
<feature type="non-terminal residue" evidence="2">
    <location>
        <position position="611"/>
    </location>
</feature>
<dbReference type="GO" id="GO:0006915">
    <property type="term" value="P:apoptotic process"/>
    <property type="evidence" value="ECO:0007669"/>
    <property type="project" value="InterPro"/>
</dbReference>
<feature type="non-terminal residue" evidence="2">
    <location>
        <position position="1"/>
    </location>
</feature>
<organism evidence="2 3">
    <name type="scientific">Diploptera punctata</name>
    <name type="common">Pacific beetle cockroach</name>
    <dbReference type="NCBI Taxonomy" id="6984"/>
    <lineage>
        <taxon>Eukaryota</taxon>
        <taxon>Metazoa</taxon>
        <taxon>Ecdysozoa</taxon>
        <taxon>Arthropoda</taxon>
        <taxon>Hexapoda</taxon>
        <taxon>Insecta</taxon>
        <taxon>Pterygota</taxon>
        <taxon>Neoptera</taxon>
        <taxon>Polyneoptera</taxon>
        <taxon>Dictyoptera</taxon>
        <taxon>Blattodea</taxon>
        <taxon>Blaberoidea</taxon>
        <taxon>Blaberidae</taxon>
        <taxon>Diplopterinae</taxon>
        <taxon>Diploptera</taxon>
    </lineage>
</organism>
<gene>
    <name evidence="2" type="ORF">L9F63_009506</name>
</gene>
<reference evidence="2" key="2">
    <citation type="submission" date="2023-05" db="EMBL/GenBank/DDBJ databases">
        <authorList>
            <person name="Fouks B."/>
        </authorList>
    </citation>
    <scope>NUCLEOTIDE SEQUENCE</scope>
    <source>
        <strain evidence="2">Stay&amp;Tobe</strain>
        <tissue evidence="2">Testes</tissue>
    </source>
</reference>